<evidence type="ECO:0000256" key="3">
    <source>
        <dbReference type="ARBA" id="ARBA00022525"/>
    </source>
</evidence>
<dbReference type="PRINTS" id="PR00723">
    <property type="entry name" value="SUBTILISIN"/>
</dbReference>
<dbReference type="GO" id="GO:0006508">
    <property type="term" value="P:proteolysis"/>
    <property type="evidence" value="ECO:0007669"/>
    <property type="project" value="UniProtKB-KW"/>
</dbReference>
<evidence type="ECO:0000256" key="4">
    <source>
        <dbReference type="ARBA" id="ARBA00022670"/>
    </source>
</evidence>
<feature type="compositionally biased region" description="Gly residues" evidence="11">
    <location>
        <begin position="942"/>
        <end position="953"/>
    </location>
</feature>
<comment type="caution">
    <text evidence="13">The sequence shown here is derived from an EMBL/GenBank/DDBJ whole genome shotgun (WGS) entry which is preliminary data.</text>
</comment>
<dbReference type="InterPro" id="IPR001119">
    <property type="entry name" value="SLH_dom"/>
</dbReference>
<dbReference type="GO" id="GO:0004252">
    <property type="term" value="F:serine-type endopeptidase activity"/>
    <property type="evidence" value="ECO:0007669"/>
    <property type="project" value="UniProtKB-UniRule"/>
</dbReference>
<dbReference type="Pfam" id="PF00395">
    <property type="entry name" value="SLH"/>
    <property type="match status" value="2"/>
</dbReference>
<evidence type="ECO:0000256" key="1">
    <source>
        <dbReference type="ARBA" id="ARBA00011073"/>
    </source>
</evidence>
<gene>
    <name evidence="13" type="ORF">EJP82_01670</name>
</gene>
<dbReference type="PROSITE" id="PS00138">
    <property type="entry name" value="SUBTILASE_SER"/>
    <property type="match status" value="1"/>
</dbReference>
<evidence type="ECO:0000256" key="11">
    <source>
        <dbReference type="SAM" id="MobiDB-lite"/>
    </source>
</evidence>
<evidence type="ECO:0000259" key="12">
    <source>
        <dbReference type="PROSITE" id="PS51272"/>
    </source>
</evidence>
<dbReference type="PROSITE" id="PS51892">
    <property type="entry name" value="SUBTILASE"/>
    <property type="match status" value="1"/>
</dbReference>
<evidence type="ECO:0000256" key="10">
    <source>
        <dbReference type="RuleBase" id="RU003355"/>
    </source>
</evidence>
<dbReference type="InterPro" id="IPR015500">
    <property type="entry name" value="Peptidase_S8_subtilisin-rel"/>
</dbReference>
<dbReference type="Pfam" id="PF05922">
    <property type="entry name" value="Inhibitor_I9"/>
    <property type="match status" value="1"/>
</dbReference>
<dbReference type="EMBL" id="RZNY01000001">
    <property type="protein sequence ID" value="RUT48672.1"/>
    <property type="molecule type" value="Genomic_DNA"/>
</dbReference>
<evidence type="ECO:0000256" key="2">
    <source>
        <dbReference type="ARBA" id="ARBA00022512"/>
    </source>
</evidence>
<organism evidence="13 14">
    <name type="scientific">Paenibacillus anaericanus</name>
    <dbReference type="NCBI Taxonomy" id="170367"/>
    <lineage>
        <taxon>Bacteria</taxon>
        <taxon>Bacillati</taxon>
        <taxon>Bacillota</taxon>
        <taxon>Bacilli</taxon>
        <taxon>Bacillales</taxon>
        <taxon>Paenibacillaceae</taxon>
        <taxon>Paenibacillus</taxon>
    </lineage>
</organism>
<evidence type="ECO:0000256" key="7">
    <source>
        <dbReference type="ARBA" id="ARBA00022825"/>
    </source>
</evidence>
<dbReference type="InterPro" id="IPR046450">
    <property type="entry name" value="PA_dom_sf"/>
</dbReference>
<dbReference type="Gene3D" id="3.30.70.80">
    <property type="entry name" value="Peptidase S8 propeptide/proteinase inhibitor I9"/>
    <property type="match status" value="1"/>
</dbReference>
<dbReference type="PROSITE" id="PS51272">
    <property type="entry name" value="SLH"/>
    <property type="match status" value="3"/>
</dbReference>
<dbReference type="SUPFAM" id="SSF52743">
    <property type="entry name" value="Subtilisin-like"/>
    <property type="match status" value="1"/>
</dbReference>
<proteinExistence type="inferred from homology"/>
<evidence type="ECO:0000313" key="13">
    <source>
        <dbReference type="EMBL" id="RUT48672.1"/>
    </source>
</evidence>
<dbReference type="Proteomes" id="UP000279446">
    <property type="component" value="Unassembled WGS sequence"/>
</dbReference>
<feature type="active site" description="Charge relay system" evidence="8 9">
    <location>
        <position position="252"/>
    </location>
</feature>
<dbReference type="InterPro" id="IPR037045">
    <property type="entry name" value="S8pro/Inhibitor_I9_sf"/>
</dbReference>
<dbReference type="InterPro" id="IPR000209">
    <property type="entry name" value="Peptidase_S8/S53_dom"/>
</dbReference>
<dbReference type="Gene3D" id="3.40.50.200">
    <property type="entry name" value="Peptidase S8/S53 domain"/>
    <property type="match status" value="1"/>
</dbReference>
<dbReference type="PROSITE" id="PS00136">
    <property type="entry name" value="SUBTILASE_ASP"/>
    <property type="match status" value="1"/>
</dbReference>
<name>A0A3S1BVT3_9BACL</name>
<keyword evidence="3" id="KW-0964">Secreted</keyword>
<evidence type="ECO:0000256" key="8">
    <source>
        <dbReference type="PIRSR" id="PIRSR615500-1"/>
    </source>
</evidence>
<protein>
    <recommendedName>
        <fullName evidence="12">SLH domain-containing protein</fullName>
    </recommendedName>
</protein>
<dbReference type="InterPro" id="IPR023828">
    <property type="entry name" value="Peptidase_S8_Ser-AS"/>
</dbReference>
<feature type="compositionally biased region" description="Low complexity" evidence="11">
    <location>
        <begin position="954"/>
        <end position="966"/>
    </location>
</feature>
<sequence>MKRNLLFRKLSVITLALGLTVGVIPGVTAASSHPQFKLPNLQRSTSLATELSFEPIISPKIDTNSTKKIRVIVQLDGQPTAVGKYASRMGMRSASAFSETAVQNEQNEFLNEVKDQKIDLQVNYTYNTVLNGFEVTIPANEITDLAAIPGVKSIQKNSTWYALPIEPSADENYEINPLKQIGADQAWARGLTGEGLKVGVIDTGIDYNHPDIKDAYVGGYDSFYQDNDPSEEPPLTIEEDIKYKVGFEGTYHGTHVAGTIIGRASNTESDIVQKGVAPDAKLYAYKVLGRDVERPDTSTGTSAQVIDGIERAVKDGMDVINLSLGSDSEKNVNSPDSIAINNAVLSGVVAVVANGNAGPDYSTMGSPAGAQLAIAVGAVTSESTHYSGKLLPNLVNNTSVTTVTYDSYGDFNLMGWETSQTDFVNILGTTPLDVVYVGLGDTTDYTGKDVTGKVVLVSRGKLAFVDKISIAKDHGAKAIVIFNGRADGSAADLSGSIANLDGHINVDLSNSFDYLPTFDLKGIEGRSLARALRENPDQTLQFTFPTSYPSEIVPGDTLADFSSWGPNADLNMSIKPDFTAPGVNILSTFPGFGSNSYEQAYQRLSGTSMAAPHVAGLALLLLQQHPDWTPFDIRAALANTADVLTDPNDYLYDVYQQGAGRVDVGEAILTPALLQSVEPITILDKNYNSINVINYNSSANFGIVAPGSGKQEKELLLKNTSSNDVAYTAEIEWHQDHEGIEATLDNSTISATGDQATSFHLNLDVTTDANENFYEGQINLESPGLPTLHLPFVIYVGSEQPSNGFGIQEVQLTNSIVYPNRNVQNTTNLTFKLTAEDTNYIEINVVDLNDEVIGFFYIATTDDFNGRFEPGVYALNGISGSYQPYSELDEPTIAHLKDGTYKINIFAAQLNNSGQIVKDGARPIQYEAYTSYRINNSVSSGGNSGGGNSGGGSSITTPTPTSSPATTVNAATNAIIEQGFKQLPIVAKTSSVSGVTIATISDNDLKAALTSATSSPAAIIIGLPSNSNVETSKLSLTAEQIKLLQTFDPQSTIVFSFAGSAVSFPVSLLTKAPASNNLEIVISKSKDLKSHFDDKTLGGTLIGEPVSFEANWVSTSGSQPIEVPNHTFIKRSFSVPGNIEPNTAGVLYEENGMVRPVSSLFKTQTDGTTLVVVNRPGFSVYTAASRTINFNDIASSWAASDITALAKKFIIEGTSATTFSPQANLTRAEFTSLLVRSLGLQGTANTQFTDIKASDWFASDVAAAYETGLIQGTGNNKFSPNAKVTRQELTVILARALKLTGVQLKASIPSFTAYADEAKIAGYAKESVNTLSAAGLISGETVDGGSYFRPDIATTRETVAAALHQLLRSAKLID</sequence>
<evidence type="ECO:0000256" key="5">
    <source>
        <dbReference type="ARBA" id="ARBA00022729"/>
    </source>
</evidence>
<dbReference type="Gene3D" id="3.50.30.30">
    <property type="match status" value="1"/>
</dbReference>
<feature type="active site" description="Charge relay system" evidence="8 9">
    <location>
        <position position="202"/>
    </location>
</feature>
<dbReference type="InterPro" id="IPR003137">
    <property type="entry name" value="PA_domain"/>
</dbReference>
<dbReference type="PANTHER" id="PTHR43806">
    <property type="entry name" value="PEPTIDASE S8"/>
    <property type="match status" value="1"/>
</dbReference>
<dbReference type="InterPro" id="IPR034213">
    <property type="entry name" value="S8_Vpr-like"/>
</dbReference>
<feature type="domain" description="SLH" evidence="12">
    <location>
        <begin position="1244"/>
        <end position="1307"/>
    </location>
</feature>
<dbReference type="CDD" id="cd07474">
    <property type="entry name" value="Peptidases_S8_subtilisin_Vpr-like"/>
    <property type="match status" value="1"/>
</dbReference>
<keyword evidence="7 9" id="KW-0720">Serine protease</keyword>
<dbReference type="RefSeq" id="WP_127190266.1">
    <property type="nucleotide sequence ID" value="NZ_RZNY01000001.1"/>
</dbReference>
<evidence type="ECO:0000256" key="6">
    <source>
        <dbReference type="ARBA" id="ARBA00022801"/>
    </source>
</evidence>
<keyword evidence="2" id="KW-0134">Cell wall</keyword>
<accession>A0A3S1BVT3</accession>
<feature type="domain" description="SLH" evidence="12">
    <location>
        <begin position="1311"/>
        <end position="1374"/>
    </location>
</feature>
<dbReference type="SUPFAM" id="SSF52025">
    <property type="entry name" value="PA domain"/>
    <property type="match status" value="1"/>
</dbReference>
<keyword evidence="4 9" id="KW-0645">Protease</keyword>
<dbReference type="Pfam" id="PF02225">
    <property type="entry name" value="PA"/>
    <property type="match status" value="1"/>
</dbReference>
<feature type="region of interest" description="Disordered" evidence="11">
    <location>
        <begin position="940"/>
        <end position="966"/>
    </location>
</feature>
<dbReference type="InterPro" id="IPR050131">
    <property type="entry name" value="Peptidase_S8_subtilisin-like"/>
</dbReference>
<evidence type="ECO:0000256" key="9">
    <source>
        <dbReference type="PROSITE-ProRule" id="PRU01240"/>
    </source>
</evidence>
<reference evidence="13 14" key="1">
    <citation type="submission" date="2018-12" db="EMBL/GenBank/DDBJ databases">
        <authorList>
            <person name="Sun L."/>
            <person name="Chen Z."/>
        </authorList>
    </citation>
    <scope>NUCLEOTIDE SEQUENCE [LARGE SCALE GENOMIC DNA]</scope>
    <source>
        <strain evidence="13 14">DSM 15890</strain>
    </source>
</reference>
<dbReference type="PANTHER" id="PTHR43806:SF65">
    <property type="entry name" value="SERINE PROTEASE APRX"/>
    <property type="match status" value="1"/>
</dbReference>
<keyword evidence="6 9" id="KW-0378">Hydrolase</keyword>
<dbReference type="InterPro" id="IPR010259">
    <property type="entry name" value="S8pro/Inhibitor_I9"/>
</dbReference>
<dbReference type="CDD" id="cd02133">
    <property type="entry name" value="PA_C5a_like"/>
    <property type="match status" value="1"/>
</dbReference>
<feature type="active site" description="Charge relay system" evidence="8 9">
    <location>
        <position position="608"/>
    </location>
</feature>
<dbReference type="InterPro" id="IPR036852">
    <property type="entry name" value="Peptidase_S8/S53_dom_sf"/>
</dbReference>
<dbReference type="Pfam" id="PF00082">
    <property type="entry name" value="Peptidase_S8"/>
    <property type="match status" value="1"/>
</dbReference>
<evidence type="ECO:0000313" key="14">
    <source>
        <dbReference type="Proteomes" id="UP000279446"/>
    </source>
</evidence>
<comment type="similarity">
    <text evidence="1 9 10">Belongs to the peptidase S8 family.</text>
</comment>
<keyword evidence="5" id="KW-0732">Signal</keyword>
<dbReference type="OrthoDB" id="9798386at2"/>
<dbReference type="InterPro" id="IPR023827">
    <property type="entry name" value="Peptidase_S8_Asp-AS"/>
</dbReference>
<keyword evidence="14" id="KW-1185">Reference proteome</keyword>
<feature type="domain" description="SLH" evidence="12">
    <location>
        <begin position="1185"/>
        <end position="1243"/>
    </location>
</feature>